<protein>
    <submittedName>
        <fullName evidence="2">Acyltransferase</fullName>
    </submittedName>
</protein>
<evidence type="ECO:0000256" key="1">
    <source>
        <dbReference type="SAM" id="Phobius"/>
    </source>
</evidence>
<evidence type="ECO:0000313" key="2">
    <source>
        <dbReference type="EMBL" id="KRS10613.1"/>
    </source>
</evidence>
<keyword evidence="2" id="KW-0012">Acyltransferase</keyword>
<proteinExistence type="predicted"/>
<dbReference type="STRING" id="1641875.XM53_19940"/>
<sequence length="55" mass="6056">MLVLAGFVGGTIWGGYLARRRKGDRLDMLQYATSSGIVFGLLAYFASLIFLRIIS</sequence>
<keyword evidence="3" id="KW-1185">Reference proteome</keyword>
<accession>A0A0T5NNQ0</accession>
<keyword evidence="1" id="KW-0472">Membrane</keyword>
<dbReference type="Proteomes" id="UP000051295">
    <property type="component" value="Unassembled WGS sequence"/>
</dbReference>
<name>A0A0T5NNQ0_9RHOB</name>
<dbReference type="AlphaFoldDB" id="A0A0T5NNQ0"/>
<comment type="caution">
    <text evidence="2">The sequence shown here is derived from an EMBL/GenBank/DDBJ whole genome shotgun (WGS) entry which is preliminary data.</text>
</comment>
<evidence type="ECO:0000313" key="3">
    <source>
        <dbReference type="Proteomes" id="UP000051295"/>
    </source>
</evidence>
<dbReference type="GO" id="GO:0016746">
    <property type="term" value="F:acyltransferase activity"/>
    <property type="evidence" value="ECO:0007669"/>
    <property type="project" value="UniProtKB-KW"/>
</dbReference>
<dbReference type="RefSeq" id="WP_057796579.1">
    <property type="nucleotide sequence ID" value="NZ_LAXJ01000028.1"/>
</dbReference>
<keyword evidence="1" id="KW-0812">Transmembrane</keyword>
<keyword evidence="1" id="KW-1133">Transmembrane helix</keyword>
<organism evidence="2 3">
    <name type="scientific">Roseovarius atlanticus</name>
    <dbReference type="NCBI Taxonomy" id="1641875"/>
    <lineage>
        <taxon>Bacteria</taxon>
        <taxon>Pseudomonadati</taxon>
        <taxon>Pseudomonadota</taxon>
        <taxon>Alphaproteobacteria</taxon>
        <taxon>Rhodobacterales</taxon>
        <taxon>Roseobacteraceae</taxon>
        <taxon>Roseovarius</taxon>
    </lineage>
</organism>
<gene>
    <name evidence="2" type="ORF">XM53_19940</name>
</gene>
<dbReference type="EMBL" id="LAXJ01000028">
    <property type="protein sequence ID" value="KRS10613.1"/>
    <property type="molecule type" value="Genomic_DNA"/>
</dbReference>
<keyword evidence="2" id="KW-0808">Transferase</keyword>
<reference evidence="2 3" key="1">
    <citation type="submission" date="2015-04" db="EMBL/GenBank/DDBJ databases">
        <title>The draft genome sequence of Roseovarius sp.R12b.</title>
        <authorList>
            <person name="Li G."/>
            <person name="Lai Q."/>
            <person name="Shao Z."/>
            <person name="Yan P."/>
        </authorList>
    </citation>
    <scope>NUCLEOTIDE SEQUENCE [LARGE SCALE GENOMIC DNA]</scope>
    <source>
        <strain evidence="2 3">R12B</strain>
    </source>
</reference>
<dbReference type="PATRIC" id="fig|1641875.4.peg.2533"/>
<feature type="transmembrane region" description="Helical" evidence="1">
    <location>
        <begin position="30"/>
        <end position="51"/>
    </location>
</feature>